<proteinExistence type="predicted"/>
<dbReference type="EMBL" id="JBDJPC010000002">
    <property type="protein sequence ID" value="KAL1512703.1"/>
    <property type="molecule type" value="Genomic_DNA"/>
</dbReference>
<evidence type="ECO:0000259" key="2">
    <source>
        <dbReference type="Pfam" id="PF20700"/>
    </source>
</evidence>
<dbReference type="PANTHER" id="PTHR33309:SF3">
    <property type="entry name" value="CCHC-TYPE DOMAIN-CONTAINING PROTEIN"/>
    <property type="match status" value="1"/>
</dbReference>
<feature type="compositionally biased region" description="Basic residues" evidence="1">
    <location>
        <begin position="9"/>
        <end position="22"/>
    </location>
</feature>
<dbReference type="AlphaFoldDB" id="A0ABD1F565"/>
<sequence>MDRKSSQGGHRRADRVKKRKFRGNQFTSEEDTSFTSTSATKLKKTEDEEVIIEDNYGYCILEFISVFTALTSLVLCATCKEEIKFSRTASRGLGFKISLQCGCDDVTYINSSPFINKSFEINRRIVAAMRIIGVGREGINIFCSLMDICQGLAINTYYNCLENLHCATSAVYDNIISRAVTEEQELMLEANPNDDPTNLTVSGDGTWKKRGFNSLFGATTLIGKYSKKVIDTVVKSSFCQGCNVWKEKKNSDIDAYTHWFQEHKDICSINHKGSAGKMKVDAVKEMFTRSVVKHGVKYARYIGDGDSKTFKGILDVNPYGGDLLVEKKECVGHVQKRMGSRLRKVKKEKGLGGKGVGRLTDKLIDELTLYYGLAIRRNPESVEDMKNSVWATYYHKSSTDDKPQHQYCPSGPSSWCKWQQAVADDRAENYVHEQPPLDDKILEAMKPIYENLSSEDLLRRCLGAETQNNNESLNSLIWTFAPKHIHAGPQTVEIANYIAVCIFNEGFLPILQIFSTMGIKIGHNAFVFAQQRDNTRIDRSERRVSYASMEARTARRSERASENSQFEVEEGTLYEAGIAD</sequence>
<name>A0ABD1F565_HYPHA</name>
<accession>A0ABD1F565</accession>
<feature type="region of interest" description="Disordered" evidence="1">
    <location>
        <begin position="553"/>
        <end position="580"/>
    </location>
</feature>
<dbReference type="Proteomes" id="UP001566132">
    <property type="component" value="Unassembled WGS sequence"/>
</dbReference>
<dbReference type="InterPro" id="IPR049012">
    <property type="entry name" value="Mutator_transp_dom"/>
</dbReference>
<comment type="caution">
    <text evidence="3">The sequence shown here is derived from an EMBL/GenBank/DDBJ whole genome shotgun (WGS) entry which is preliminary data.</text>
</comment>
<gene>
    <name evidence="3" type="ORF">ABEB36_002249</name>
</gene>
<evidence type="ECO:0000256" key="1">
    <source>
        <dbReference type="SAM" id="MobiDB-lite"/>
    </source>
</evidence>
<feature type="domain" description="Mutator-like transposase" evidence="2">
    <location>
        <begin position="65"/>
        <end position="416"/>
    </location>
</feature>
<keyword evidence="4" id="KW-1185">Reference proteome</keyword>
<organism evidence="3 4">
    <name type="scientific">Hypothenemus hampei</name>
    <name type="common">Coffee berry borer</name>
    <dbReference type="NCBI Taxonomy" id="57062"/>
    <lineage>
        <taxon>Eukaryota</taxon>
        <taxon>Metazoa</taxon>
        <taxon>Ecdysozoa</taxon>
        <taxon>Arthropoda</taxon>
        <taxon>Hexapoda</taxon>
        <taxon>Insecta</taxon>
        <taxon>Pterygota</taxon>
        <taxon>Neoptera</taxon>
        <taxon>Endopterygota</taxon>
        <taxon>Coleoptera</taxon>
        <taxon>Polyphaga</taxon>
        <taxon>Cucujiformia</taxon>
        <taxon>Curculionidae</taxon>
        <taxon>Scolytinae</taxon>
        <taxon>Hypothenemus</taxon>
    </lineage>
</organism>
<dbReference type="PANTHER" id="PTHR33309">
    <property type="entry name" value="KERATIN, ULTRA HIGH-SULFUR MATRIX PROTEIN-LIKE"/>
    <property type="match status" value="1"/>
</dbReference>
<dbReference type="Pfam" id="PF20700">
    <property type="entry name" value="Mutator"/>
    <property type="match status" value="1"/>
</dbReference>
<reference evidence="3 4" key="1">
    <citation type="submission" date="2024-05" db="EMBL/GenBank/DDBJ databases">
        <title>Genetic variation in Jamaican populations of the coffee berry borer (Hypothenemus hampei).</title>
        <authorList>
            <person name="Errbii M."/>
            <person name="Myrie A."/>
        </authorList>
    </citation>
    <scope>NUCLEOTIDE SEQUENCE [LARGE SCALE GENOMIC DNA]</scope>
    <source>
        <strain evidence="3">JA-Hopewell-2020-01-JO</strain>
        <tissue evidence="3">Whole body</tissue>
    </source>
</reference>
<evidence type="ECO:0000313" key="3">
    <source>
        <dbReference type="EMBL" id="KAL1512703.1"/>
    </source>
</evidence>
<evidence type="ECO:0000313" key="4">
    <source>
        <dbReference type="Proteomes" id="UP001566132"/>
    </source>
</evidence>
<protein>
    <recommendedName>
        <fullName evidence="2">Mutator-like transposase domain-containing protein</fullName>
    </recommendedName>
</protein>
<feature type="region of interest" description="Disordered" evidence="1">
    <location>
        <begin position="1"/>
        <end position="32"/>
    </location>
</feature>